<feature type="region of interest" description="Disordered" evidence="1">
    <location>
        <begin position="150"/>
        <end position="170"/>
    </location>
</feature>
<keyword evidence="4" id="KW-1185">Reference proteome</keyword>
<dbReference type="EMBL" id="JAVDTT010000001">
    <property type="protein sequence ID" value="MDR6839897.1"/>
    <property type="molecule type" value="Genomic_DNA"/>
</dbReference>
<dbReference type="InterPro" id="IPR001736">
    <property type="entry name" value="PLipase_D/transphosphatidylase"/>
</dbReference>
<dbReference type="Pfam" id="PF05170">
    <property type="entry name" value="AsmA"/>
    <property type="match status" value="2"/>
</dbReference>
<sequence>MLGVLALALVLLVVLFDWNWLKGPVQSLVRAQTGREFRIGGDLNVDLGRTTTISGEALTFGNAAWSKEPTMASADRAEFDIEIWPLLFERQTRIPEIRLTKPTLRLETGPDGVGNWVFGDPDGEPIRFRKIWIDDGRLQFFNAPKKTDVDISVNSSQPRREDAAPPIDVEGKGRWIGNPFNISGRAESPFELSNSDKPYRINLRADAGPTRAHARGNLINPFQLRNFNLQLALSGQNMENLYPLIGIAIPPTPPYKLDGRLIRKGDVWRYQDFKGVVGDSDLGGTATVTVGRKRPLLEANLVSRRLDLDDLAGFLGAPPQAGGDESTNPELRAQTLQLAADTRVLPDKPYDLTKLRSMDADVRLKAHRINAPNLPLDDMDAHLKLNAGIVNLVPLNFGVAGGDIRSTIRMDAREAVIRTQAKVSVRRLDLSKLFPDVKLTKDAVGLIGGDMAIAGTGNSIAAMLGSADGDVALGMGRGQISNLLMELAGIDIAESLKFLLTKDKKVPIRCAFGDFAVKDGMMHSRALAFDTEDTLIVGDGDINLKNETLDLELRPRPKDRSILALRSPLVVGGTFKDPSFHPDFKRLGLRGAVALALGSIAPPAALLATLELGPGKDSACGGKYAK</sequence>
<organism evidence="3 4">
    <name type="scientific">Pseudoxanthomonas sacheonensis</name>
    <dbReference type="NCBI Taxonomy" id="443615"/>
    <lineage>
        <taxon>Bacteria</taxon>
        <taxon>Pseudomonadati</taxon>
        <taxon>Pseudomonadota</taxon>
        <taxon>Gammaproteobacteria</taxon>
        <taxon>Lysobacterales</taxon>
        <taxon>Lysobacteraceae</taxon>
        <taxon>Pseudoxanthomonas</taxon>
    </lineage>
</organism>
<comment type="caution">
    <text evidence="3">The sequence shown here is derived from an EMBL/GenBank/DDBJ whole genome shotgun (WGS) entry which is preliminary data.</text>
</comment>
<dbReference type="InterPro" id="IPR007844">
    <property type="entry name" value="AsmA"/>
</dbReference>
<dbReference type="PANTHER" id="PTHR30441:SF9">
    <property type="entry name" value="ASMA FAMILY PROTEIN YHJG"/>
    <property type="match status" value="1"/>
</dbReference>
<accession>A0ABU1RM98</accession>
<feature type="compositionally biased region" description="Basic and acidic residues" evidence="1">
    <location>
        <begin position="158"/>
        <end position="170"/>
    </location>
</feature>
<name>A0ABU1RM98_9GAMM</name>
<evidence type="ECO:0000256" key="1">
    <source>
        <dbReference type="SAM" id="MobiDB-lite"/>
    </source>
</evidence>
<reference evidence="3 4" key="1">
    <citation type="submission" date="2023-07" db="EMBL/GenBank/DDBJ databases">
        <title>Sorghum-associated microbial communities from plants grown in Nebraska, USA.</title>
        <authorList>
            <person name="Schachtman D."/>
        </authorList>
    </citation>
    <scope>NUCLEOTIDE SEQUENCE [LARGE SCALE GENOMIC DNA]</scope>
    <source>
        <strain evidence="3 4">BE107</strain>
    </source>
</reference>
<dbReference type="PROSITE" id="PS50035">
    <property type="entry name" value="PLD"/>
    <property type="match status" value="1"/>
</dbReference>
<gene>
    <name evidence="3" type="ORF">J2W94_000161</name>
</gene>
<protein>
    <submittedName>
        <fullName evidence="3">Uncharacterized protein involved in outer membrane biogenesis</fullName>
    </submittedName>
</protein>
<dbReference type="Proteomes" id="UP001254759">
    <property type="component" value="Unassembled WGS sequence"/>
</dbReference>
<evidence type="ECO:0000313" key="4">
    <source>
        <dbReference type="Proteomes" id="UP001254759"/>
    </source>
</evidence>
<evidence type="ECO:0000313" key="3">
    <source>
        <dbReference type="EMBL" id="MDR6839897.1"/>
    </source>
</evidence>
<dbReference type="PANTHER" id="PTHR30441">
    <property type="entry name" value="DUF748 DOMAIN-CONTAINING PROTEIN"/>
    <property type="match status" value="1"/>
</dbReference>
<dbReference type="InterPro" id="IPR052894">
    <property type="entry name" value="AsmA-related"/>
</dbReference>
<evidence type="ECO:0000259" key="2">
    <source>
        <dbReference type="PROSITE" id="PS50035"/>
    </source>
</evidence>
<proteinExistence type="predicted"/>
<feature type="domain" description="PLD phosphodiesterase" evidence="2">
    <location>
        <begin position="518"/>
        <end position="546"/>
    </location>
</feature>